<dbReference type="PANTHER" id="PTHR19328">
    <property type="entry name" value="HEDGEHOG-INTERACTING PROTEIN"/>
    <property type="match status" value="1"/>
</dbReference>
<dbReference type="Gene3D" id="2.120.10.30">
    <property type="entry name" value="TolB, C-terminal domain"/>
    <property type="match status" value="1"/>
</dbReference>
<dbReference type="AlphaFoldDB" id="A0A844ZIG5"/>
<sequence length="416" mass="45031">MKIANMAASAALCAFLVGGCSREAEIPEPVMGPPVEENAANAPEQVPAFPEQTRAPSMISNVSFEVETIAEGLVDLWGMAFLPDGRLLVTERDGRMRIVDGANLSPAIEGVPEITRQEISGLADVVLDPDFARNHRIFWSYVEGRPEGNMLTVARGTLIDGAAPRLDDVEVIYRQEPSLPSEHGNFGARMLFDDSGALFVTLGDLASTPLRPYIQQLDTGIGKIVRITTDGKPAPGNPYAGQEGALPELWAAGFRNPLGLAFRPGTEQLWEVDVGPRGGDELNLIEPGANYGWPVNSYGLEYSGELVGDGPVSGGEDAGGYLQPVYYWDPVISPSSLAFYTGDLFPEWRGDAFVTSLSQMHLVRLKLEGDRVVGEERLLVDQEERLRLVKQAPDGSLYVLTDGVEGKILRIVPAKK</sequence>
<proteinExistence type="predicted"/>
<dbReference type="InterPro" id="IPR011041">
    <property type="entry name" value="Quinoprot_gluc/sorb_DH_b-prop"/>
</dbReference>
<protein>
    <submittedName>
        <fullName evidence="2">PQQ-dependent sugar dehydrogenase</fullName>
    </submittedName>
</protein>
<feature type="domain" description="Glucose/Sorbosone dehydrogenase" evidence="1">
    <location>
        <begin position="76"/>
        <end position="410"/>
    </location>
</feature>
<dbReference type="Proteomes" id="UP000435243">
    <property type="component" value="Unassembled WGS sequence"/>
</dbReference>
<dbReference type="InterPro" id="IPR012938">
    <property type="entry name" value="Glc/Sorbosone_DH"/>
</dbReference>
<name>A0A844ZIG5_9SPHN</name>
<dbReference type="EMBL" id="WTYY01000003">
    <property type="protein sequence ID" value="MXO88281.1"/>
    <property type="molecule type" value="Genomic_DNA"/>
</dbReference>
<dbReference type="InterPro" id="IPR011042">
    <property type="entry name" value="6-blade_b-propeller_TolB-like"/>
</dbReference>
<dbReference type="PANTHER" id="PTHR19328:SF75">
    <property type="entry name" value="ALDOSE SUGAR DEHYDROGENASE YLII"/>
    <property type="match status" value="1"/>
</dbReference>
<evidence type="ECO:0000313" key="2">
    <source>
        <dbReference type="EMBL" id="MXO88281.1"/>
    </source>
</evidence>
<accession>A0A844ZIG5</accession>
<dbReference type="Pfam" id="PF07995">
    <property type="entry name" value="GSDH"/>
    <property type="match status" value="1"/>
</dbReference>
<gene>
    <name evidence="2" type="ORF">GRI32_05970</name>
</gene>
<reference evidence="2 3" key="1">
    <citation type="submission" date="2019-12" db="EMBL/GenBank/DDBJ databases">
        <title>Genomic-based taxomic classification of the family Erythrobacteraceae.</title>
        <authorList>
            <person name="Xu L."/>
        </authorList>
    </citation>
    <scope>NUCLEOTIDE SEQUENCE [LARGE SCALE GENOMIC DNA]</scope>
    <source>
        <strain evidence="2 3">JCM 16339</strain>
    </source>
</reference>
<evidence type="ECO:0000313" key="3">
    <source>
        <dbReference type="Proteomes" id="UP000435243"/>
    </source>
</evidence>
<dbReference type="PROSITE" id="PS51257">
    <property type="entry name" value="PROKAR_LIPOPROTEIN"/>
    <property type="match status" value="1"/>
</dbReference>
<evidence type="ECO:0000259" key="1">
    <source>
        <dbReference type="Pfam" id="PF07995"/>
    </source>
</evidence>
<organism evidence="2 3">
    <name type="scientific">Alteraurantiacibacter aestuarii</name>
    <dbReference type="NCBI Taxonomy" id="650004"/>
    <lineage>
        <taxon>Bacteria</taxon>
        <taxon>Pseudomonadati</taxon>
        <taxon>Pseudomonadota</taxon>
        <taxon>Alphaproteobacteria</taxon>
        <taxon>Sphingomonadales</taxon>
        <taxon>Erythrobacteraceae</taxon>
        <taxon>Alteraurantiacibacter</taxon>
    </lineage>
</organism>
<comment type="caution">
    <text evidence="2">The sequence shown here is derived from an EMBL/GenBank/DDBJ whole genome shotgun (WGS) entry which is preliminary data.</text>
</comment>
<keyword evidence="3" id="KW-1185">Reference proteome</keyword>
<dbReference type="SUPFAM" id="SSF50952">
    <property type="entry name" value="Soluble quinoprotein glucose dehydrogenase"/>
    <property type="match status" value="1"/>
</dbReference>
<dbReference type="OrthoDB" id="9770043at2"/>